<dbReference type="EMBL" id="LAZR01059479">
    <property type="protein sequence ID" value="KKK67703.1"/>
    <property type="molecule type" value="Genomic_DNA"/>
</dbReference>
<gene>
    <name evidence="1" type="ORF">LCGC14_2951410</name>
</gene>
<reference evidence="1" key="1">
    <citation type="journal article" date="2015" name="Nature">
        <title>Complex archaea that bridge the gap between prokaryotes and eukaryotes.</title>
        <authorList>
            <person name="Spang A."/>
            <person name="Saw J.H."/>
            <person name="Jorgensen S.L."/>
            <person name="Zaremba-Niedzwiedzka K."/>
            <person name="Martijn J."/>
            <person name="Lind A.E."/>
            <person name="van Eijk R."/>
            <person name="Schleper C."/>
            <person name="Guy L."/>
            <person name="Ettema T.J."/>
        </authorList>
    </citation>
    <scope>NUCLEOTIDE SEQUENCE</scope>
</reference>
<comment type="caution">
    <text evidence="1">The sequence shown here is derived from an EMBL/GenBank/DDBJ whole genome shotgun (WGS) entry which is preliminary data.</text>
</comment>
<dbReference type="AlphaFoldDB" id="A0A0F8XFP6"/>
<protein>
    <submittedName>
        <fullName evidence="1">Uncharacterized protein</fullName>
    </submittedName>
</protein>
<name>A0A0F8XFP6_9ZZZZ</name>
<organism evidence="1">
    <name type="scientific">marine sediment metagenome</name>
    <dbReference type="NCBI Taxonomy" id="412755"/>
    <lineage>
        <taxon>unclassified sequences</taxon>
        <taxon>metagenomes</taxon>
        <taxon>ecological metagenomes</taxon>
    </lineage>
</organism>
<proteinExistence type="predicted"/>
<evidence type="ECO:0000313" key="1">
    <source>
        <dbReference type="EMBL" id="KKK67703.1"/>
    </source>
</evidence>
<accession>A0A0F8XFP6</accession>
<sequence>MSIEQIDVVDAFVEIVRKDTGFPMARMVQVLEAFALKLGMDVRELSHIIGERDAELYGDGGAEYAEEALEGAKD</sequence>